<dbReference type="InterPro" id="IPR026590">
    <property type="entry name" value="Ssirtuin_cat_dom"/>
</dbReference>
<dbReference type="InterPro" id="IPR003000">
    <property type="entry name" value="Sirtuin"/>
</dbReference>
<evidence type="ECO:0000256" key="2">
    <source>
        <dbReference type="ARBA" id="ARBA00022679"/>
    </source>
</evidence>
<evidence type="ECO:0000256" key="1">
    <source>
        <dbReference type="ARBA" id="ARBA00012928"/>
    </source>
</evidence>
<gene>
    <name evidence="6" type="ORF">OL599_18520</name>
</gene>
<evidence type="ECO:0000313" key="6">
    <source>
        <dbReference type="EMBL" id="MCW3476562.1"/>
    </source>
</evidence>
<evidence type="ECO:0000256" key="4">
    <source>
        <dbReference type="PROSITE-ProRule" id="PRU00236"/>
    </source>
</evidence>
<keyword evidence="2" id="KW-0808">Transferase</keyword>
<dbReference type="Pfam" id="PF02146">
    <property type="entry name" value="SIR2"/>
    <property type="match status" value="1"/>
</dbReference>
<keyword evidence="4" id="KW-0862">Zinc</keyword>
<reference evidence="6" key="1">
    <citation type="submission" date="2022-09" db="EMBL/GenBank/DDBJ databases">
        <title>Rhodovastum sp. nov. RN2-1 isolated from soil in Seongnam, South Korea.</title>
        <authorList>
            <person name="Le N.T."/>
        </authorList>
    </citation>
    <scope>NUCLEOTIDE SEQUENCE</scope>
    <source>
        <strain evidence="6">RN2-1</strain>
    </source>
</reference>
<dbReference type="PANTHER" id="PTHR11085:SF4">
    <property type="entry name" value="NAD-DEPENDENT PROTEIN DEACYLASE"/>
    <property type="match status" value="1"/>
</dbReference>
<dbReference type="AlphaFoldDB" id="A0AA41YWB5"/>
<dbReference type="PANTHER" id="PTHR11085">
    <property type="entry name" value="NAD-DEPENDENT PROTEIN DEACYLASE SIRTUIN-5, MITOCHONDRIAL-RELATED"/>
    <property type="match status" value="1"/>
</dbReference>
<name>A0AA41YWB5_9PROT</name>
<feature type="domain" description="Deacetylase sirtuin-type" evidence="5">
    <location>
        <begin position="1"/>
        <end position="249"/>
    </location>
</feature>
<dbReference type="SUPFAM" id="SSF52467">
    <property type="entry name" value="DHS-like NAD/FAD-binding domain"/>
    <property type="match status" value="1"/>
</dbReference>
<feature type="binding site" evidence="4">
    <location>
        <position position="154"/>
    </location>
    <ligand>
        <name>Zn(2+)</name>
        <dbReference type="ChEBI" id="CHEBI:29105"/>
    </ligand>
</feature>
<evidence type="ECO:0000256" key="3">
    <source>
        <dbReference type="ARBA" id="ARBA00023027"/>
    </source>
</evidence>
<dbReference type="EMBL" id="JAPDNT010000021">
    <property type="protein sequence ID" value="MCW3476562.1"/>
    <property type="molecule type" value="Genomic_DNA"/>
</dbReference>
<keyword evidence="3" id="KW-0520">NAD</keyword>
<evidence type="ECO:0000313" key="7">
    <source>
        <dbReference type="Proteomes" id="UP001165679"/>
    </source>
</evidence>
<dbReference type="InterPro" id="IPR050134">
    <property type="entry name" value="NAD-dep_sirtuin_deacylases"/>
</dbReference>
<protein>
    <recommendedName>
        <fullName evidence="1">protein acetyllysine N-acetyltransferase</fullName>
        <ecNumber evidence="1">2.3.1.286</ecNumber>
    </recommendedName>
</protein>
<reference evidence="6" key="2">
    <citation type="submission" date="2022-10" db="EMBL/GenBank/DDBJ databases">
        <authorList>
            <person name="Trinh H.N."/>
        </authorList>
    </citation>
    <scope>NUCLEOTIDE SEQUENCE</scope>
    <source>
        <strain evidence="6">RN2-1</strain>
    </source>
</reference>
<dbReference type="InterPro" id="IPR029035">
    <property type="entry name" value="DHS-like_NAD/FAD-binding_dom"/>
</dbReference>
<dbReference type="GO" id="GO:0017136">
    <property type="term" value="F:histone deacetylase activity, NAD-dependent"/>
    <property type="evidence" value="ECO:0007669"/>
    <property type="project" value="TreeGrafter"/>
</dbReference>
<accession>A0AA41YWB5</accession>
<dbReference type="PROSITE" id="PS50305">
    <property type="entry name" value="SIRTUIN"/>
    <property type="match status" value="1"/>
</dbReference>
<dbReference type="Gene3D" id="3.40.50.1220">
    <property type="entry name" value="TPP-binding domain"/>
    <property type="match status" value="1"/>
</dbReference>
<dbReference type="RefSeq" id="WP_264715371.1">
    <property type="nucleotide sequence ID" value="NZ_JAPDNT010000021.1"/>
</dbReference>
<dbReference type="InterPro" id="IPR026591">
    <property type="entry name" value="Sirtuin_cat_small_dom_sf"/>
</dbReference>
<dbReference type="GO" id="GO:0070403">
    <property type="term" value="F:NAD+ binding"/>
    <property type="evidence" value="ECO:0007669"/>
    <property type="project" value="InterPro"/>
</dbReference>
<comment type="caution">
    <text evidence="6">The sequence shown here is derived from an EMBL/GenBank/DDBJ whole genome shotgun (WGS) entry which is preliminary data.</text>
</comment>
<dbReference type="Gene3D" id="3.30.1600.10">
    <property type="entry name" value="SIR2/SIRT2 'Small Domain"/>
    <property type="match status" value="1"/>
</dbReference>
<dbReference type="GO" id="GO:0046872">
    <property type="term" value="F:metal ion binding"/>
    <property type="evidence" value="ECO:0007669"/>
    <property type="project" value="UniProtKB-KW"/>
</dbReference>
<evidence type="ECO:0000259" key="5">
    <source>
        <dbReference type="PROSITE" id="PS50305"/>
    </source>
</evidence>
<sequence length="249" mass="26472">MDADVAALAQEIARARRIVLFTGAGISTESGIPDFRGPGGVWTTMRPIGFADFVASEAARREAWRRKFDSEPVMRAARPNRGHRACARLLREGKAACVITQNIDGLHQQAGVEAGQVIELHGNATYAHCLDCGTRHELDDLRAAFERDGAAPRCGRCRGLVKTATISFGQAMPEAAMRRAEAEARAADCCIVLGSSLVVYPAAGVPVLARQAGARLVIVNREATGLDDMADLVVHREIGAVFGAAVGVN</sequence>
<keyword evidence="7" id="KW-1185">Reference proteome</keyword>
<organism evidence="6 7">
    <name type="scientific">Limobrevibacterium gyesilva</name>
    <dbReference type="NCBI Taxonomy" id="2991712"/>
    <lineage>
        <taxon>Bacteria</taxon>
        <taxon>Pseudomonadati</taxon>
        <taxon>Pseudomonadota</taxon>
        <taxon>Alphaproteobacteria</taxon>
        <taxon>Acetobacterales</taxon>
        <taxon>Acetobacteraceae</taxon>
        <taxon>Limobrevibacterium</taxon>
    </lineage>
</organism>
<dbReference type="EC" id="2.3.1.286" evidence="1"/>
<feature type="binding site" evidence="4">
    <location>
        <position position="157"/>
    </location>
    <ligand>
        <name>Zn(2+)</name>
        <dbReference type="ChEBI" id="CHEBI:29105"/>
    </ligand>
</feature>
<feature type="active site" description="Proton acceptor" evidence="4">
    <location>
        <position position="121"/>
    </location>
</feature>
<dbReference type="CDD" id="cd01407">
    <property type="entry name" value="SIR2-fam"/>
    <property type="match status" value="1"/>
</dbReference>
<dbReference type="Proteomes" id="UP001165679">
    <property type="component" value="Unassembled WGS sequence"/>
</dbReference>
<feature type="binding site" evidence="4">
    <location>
        <position position="129"/>
    </location>
    <ligand>
        <name>Zn(2+)</name>
        <dbReference type="ChEBI" id="CHEBI:29105"/>
    </ligand>
</feature>
<keyword evidence="4" id="KW-0479">Metal-binding</keyword>
<feature type="binding site" evidence="4">
    <location>
        <position position="132"/>
    </location>
    <ligand>
        <name>Zn(2+)</name>
        <dbReference type="ChEBI" id="CHEBI:29105"/>
    </ligand>
</feature>
<proteinExistence type="predicted"/>